<dbReference type="SUPFAM" id="SSF52540">
    <property type="entry name" value="P-loop containing nucleoside triphosphate hydrolases"/>
    <property type="match status" value="1"/>
</dbReference>
<name>A0A930UHW3_9GAMM</name>
<dbReference type="EMBL" id="JADHEI010000033">
    <property type="protein sequence ID" value="MBF2735396.1"/>
    <property type="molecule type" value="Genomic_DNA"/>
</dbReference>
<dbReference type="Proteomes" id="UP000604381">
    <property type="component" value="Unassembled WGS sequence"/>
</dbReference>
<comment type="caution">
    <text evidence="2">The sequence shown here is derived from an EMBL/GenBank/DDBJ whole genome shotgun (WGS) entry which is preliminary data.</text>
</comment>
<evidence type="ECO:0000259" key="1">
    <source>
        <dbReference type="Pfam" id="PF13173"/>
    </source>
</evidence>
<reference evidence="2" key="1">
    <citation type="submission" date="2020-10" db="EMBL/GenBank/DDBJ databases">
        <title>An improved Amphimedon queenslandica hologenome assembly reveals how three proteobacterial symbionts can extend the metabolic phenotypic of their marine sponge host.</title>
        <authorList>
            <person name="Degnan B."/>
            <person name="Degnan S."/>
            <person name="Xiang X."/>
        </authorList>
    </citation>
    <scope>NUCLEOTIDE SEQUENCE</scope>
    <source>
        <strain evidence="2">AqS2</strain>
    </source>
</reference>
<dbReference type="PANTHER" id="PTHR33295:SF18">
    <property type="entry name" value="AAA+ ATPASE DOMAIN-CONTAINING PROTEIN"/>
    <property type="match status" value="1"/>
</dbReference>
<feature type="domain" description="AAA" evidence="1">
    <location>
        <begin position="55"/>
        <end position="185"/>
    </location>
</feature>
<proteinExistence type="predicted"/>
<dbReference type="AlphaFoldDB" id="A0A930UHW3"/>
<evidence type="ECO:0000313" key="2">
    <source>
        <dbReference type="EMBL" id="MBF2735396.1"/>
    </source>
</evidence>
<dbReference type="Pfam" id="PF13173">
    <property type="entry name" value="AAA_14"/>
    <property type="match status" value="1"/>
</dbReference>
<keyword evidence="3" id="KW-1185">Reference proteome</keyword>
<gene>
    <name evidence="2" type="ORF">ISN26_04875</name>
</gene>
<dbReference type="InterPro" id="IPR027417">
    <property type="entry name" value="P-loop_NTPase"/>
</dbReference>
<sequence length="495" mass="56584">METSFAYPLVRQRAFEYLNPWRADGRPPPEHNEPRRLYYPSFASWVFNSRPGWTTALTGMQRIGKTQMLRQLVGDALAQGIYTPGQIVLLSARNYDIRKRCIMEHVRACQDTLVNPDKDWLLLLDEVQFFEDWEARLKNIADHEPRIKCVAACSAATALKKTRADSGLGRIQWFHMPPPLFCEYLEFRNAWPSRLPRGDFDAMVQARLPAAELAELNKEFTGYIQSGAFPELLFEKGNLGDGSDDESASSLLHRNLVINIIDDSLPYLLGTSDIFLLHQLAMFLVKNGTHPFSQKDCLAKIKAAPATLRRYLAFLEAVYFIRSFKKFDLSRRDPRHRHTHCKFIMENCSIPALVAAGFPDPPPPTEREIEAVVLSQFDTSKPLDDFGYVSFRRQNRKVEISLCHLDIRDWPIMLAAVKWRDDSQVFGQTADDLAYLLGKWRREDDKQPQCFCTSQSVYGELGDVRIIPAAQFSAALGMKRVANYPMLLKRAQVSS</sequence>
<evidence type="ECO:0000313" key="3">
    <source>
        <dbReference type="Proteomes" id="UP000604381"/>
    </source>
</evidence>
<accession>A0A930UHW3</accession>
<organism evidence="2 3">
    <name type="scientific">Candidatus Amphirhobacter heronislandensis</name>
    <dbReference type="NCBI Taxonomy" id="1732024"/>
    <lineage>
        <taxon>Bacteria</taxon>
        <taxon>Pseudomonadati</taxon>
        <taxon>Pseudomonadota</taxon>
        <taxon>Gammaproteobacteria</taxon>
        <taxon>Candidatus Tethybacterales</taxon>
        <taxon>Candidatus Tethybacteraceae</taxon>
        <taxon>Candidatus Amphirhobacter</taxon>
    </lineage>
</organism>
<protein>
    <submittedName>
        <fullName evidence="2">AAA family ATPase</fullName>
    </submittedName>
</protein>
<dbReference type="InterPro" id="IPR041682">
    <property type="entry name" value="AAA_14"/>
</dbReference>
<dbReference type="PANTHER" id="PTHR33295">
    <property type="entry name" value="ATPASE"/>
    <property type="match status" value="1"/>
</dbReference>